<reference evidence="3 4" key="1">
    <citation type="submission" date="2019-07" db="EMBL/GenBank/DDBJ databases">
        <title>Draft genome of C. aurimucosum strain 15-4290.</title>
        <authorList>
            <person name="Pacheco L.G.C."/>
            <person name="Aguiar E.R.G.R."/>
            <person name="Navas J."/>
            <person name="Santos C.S."/>
            <person name="Rocha D.J.P.G."/>
        </authorList>
    </citation>
    <scope>NUCLEOTIDE SEQUENCE [LARGE SCALE GENOMIC DNA]</scope>
    <source>
        <strain evidence="3 4">15-4290</strain>
    </source>
</reference>
<evidence type="ECO:0000313" key="3">
    <source>
        <dbReference type="EMBL" id="TVU82714.1"/>
    </source>
</evidence>
<evidence type="ECO:0000256" key="1">
    <source>
        <dbReference type="SAM" id="MobiDB-lite"/>
    </source>
</evidence>
<keyword evidence="2" id="KW-0472">Membrane</keyword>
<feature type="compositionally biased region" description="Polar residues" evidence="1">
    <location>
        <begin position="10"/>
        <end position="24"/>
    </location>
</feature>
<keyword evidence="2" id="KW-1133">Transmembrane helix</keyword>
<feature type="transmembrane region" description="Helical" evidence="2">
    <location>
        <begin position="121"/>
        <end position="143"/>
    </location>
</feature>
<feature type="region of interest" description="Disordered" evidence="1">
    <location>
        <begin position="162"/>
        <end position="226"/>
    </location>
</feature>
<sequence>MTDSDRNHGFGSQHSQGNGGQPQPSRKETHPDTVDFEAPPTQERPVHPRAFPQEGERNYSNPFAHSGAQGNYAQQQFPTQQFPPQSAAQGGGQYEQQPVAYSTAYPESAPAHRGSGNGGKYVLIAVLILAVLLVIAALAYLIFFKNSGTGTQADAPLTTAAQLTEDNDDTQETVSAADEAEKTTEETTTSSASQKRPEHPDLPAGAIPANDAARKNEPGGNFNSVYRGTEVTSEPFANAVRDEYVKHWVDTHEYDATIEAYSPTTKQNYTMDCSDNGEFVTCKGGNNAVVYIL</sequence>
<accession>A0A2N6TQK3</accession>
<feature type="compositionally biased region" description="Polar residues" evidence="1">
    <location>
        <begin position="58"/>
        <end position="70"/>
    </location>
</feature>
<gene>
    <name evidence="3" type="ORF">FQN05_08650</name>
</gene>
<evidence type="ECO:0000256" key="2">
    <source>
        <dbReference type="SAM" id="Phobius"/>
    </source>
</evidence>
<name>A0A2N6TQK3_9CORY</name>
<proteinExistence type="predicted"/>
<dbReference type="EMBL" id="VMTX01000011">
    <property type="protein sequence ID" value="TVU82714.1"/>
    <property type="molecule type" value="Genomic_DNA"/>
</dbReference>
<dbReference type="AlphaFoldDB" id="A0A2N6TQK3"/>
<protein>
    <submittedName>
        <fullName evidence="3">Uncharacterized protein</fullName>
    </submittedName>
</protein>
<keyword evidence="2" id="KW-0812">Transmembrane</keyword>
<comment type="caution">
    <text evidence="3">The sequence shown here is derived from an EMBL/GenBank/DDBJ whole genome shotgun (WGS) entry which is preliminary data.</text>
</comment>
<evidence type="ECO:0000313" key="4">
    <source>
        <dbReference type="Proteomes" id="UP000320648"/>
    </source>
</evidence>
<dbReference type="RefSeq" id="WP_102233748.1">
    <property type="nucleotide sequence ID" value="NZ_PNHI01000003.1"/>
</dbReference>
<feature type="region of interest" description="Disordered" evidence="1">
    <location>
        <begin position="1"/>
        <end position="70"/>
    </location>
</feature>
<dbReference type="Proteomes" id="UP000320648">
    <property type="component" value="Unassembled WGS sequence"/>
</dbReference>
<organism evidence="3 4">
    <name type="scientific">Corynebacterium aurimucosum</name>
    <dbReference type="NCBI Taxonomy" id="169292"/>
    <lineage>
        <taxon>Bacteria</taxon>
        <taxon>Bacillati</taxon>
        <taxon>Actinomycetota</taxon>
        <taxon>Actinomycetes</taxon>
        <taxon>Mycobacteriales</taxon>
        <taxon>Corynebacteriaceae</taxon>
        <taxon>Corynebacterium</taxon>
    </lineage>
</organism>